<evidence type="ECO:0000313" key="3">
    <source>
        <dbReference type="Proteomes" id="UP000813444"/>
    </source>
</evidence>
<protein>
    <recommendedName>
        <fullName evidence="4">Chromo domain-containing protein</fullName>
    </recommendedName>
</protein>
<gene>
    <name evidence="2" type="ORF">B0I35DRAFT_441042</name>
</gene>
<accession>A0A8K0WMK3</accession>
<dbReference type="InterPro" id="IPR016197">
    <property type="entry name" value="Chromo-like_dom_sf"/>
</dbReference>
<dbReference type="SUPFAM" id="SSF54160">
    <property type="entry name" value="Chromo domain-like"/>
    <property type="match status" value="1"/>
</dbReference>
<reference evidence="2" key="1">
    <citation type="journal article" date="2021" name="Nat. Commun.">
        <title>Genetic determinants of endophytism in the Arabidopsis root mycobiome.</title>
        <authorList>
            <person name="Mesny F."/>
            <person name="Miyauchi S."/>
            <person name="Thiergart T."/>
            <person name="Pickel B."/>
            <person name="Atanasova L."/>
            <person name="Karlsson M."/>
            <person name="Huettel B."/>
            <person name="Barry K.W."/>
            <person name="Haridas S."/>
            <person name="Chen C."/>
            <person name="Bauer D."/>
            <person name="Andreopoulos W."/>
            <person name="Pangilinan J."/>
            <person name="LaButti K."/>
            <person name="Riley R."/>
            <person name="Lipzen A."/>
            <person name="Clum A."/>
            <person name="Drula E."/>
            <person name="Henrissat B."/>
            <person name="Kohler A."/>
            <person name="Grigoriev I.V."/>
            <person name="Martin F.M."/>
            <person name="Hacquard S."/>
        </authorList>
    </citation>
    <scope>NUCLEOTIDE SEQUENCE</scope>
    <source>
        <strain evidence="2">MPI-CAGE-CH-0235</strain>
    </source>
</reference>
<keyword evidence="3" id="KW-1185">Reference proteome</keyword>
<proteinExistence type="predicted"/>
<name>A0A8K0WMK3_9HYPO</name>
<dbReference type="OrthoDB" id="5096383at2759"/>
<evidence type="ECO:0000313" key="2">
    <source>
        <dbReference type="EMBL" id="KAH7308934.1"/>
    </source>
</evidence>
<dbReference type="AlphaFoldDB" id="A0A8K0WMK3"/>
<comment type="subunit">
    <text evidence="1">Component of the NuA4 histone acetyltransferase complex.</text>
</comment>
<dbReference type="Gene3D" id="2.40.50.40">
    <property type="match status" value="1"/>
</dbReference>
<evidence type="ECO:0000256" key="1">
    <source>
        <dbReference type="ARBA" id="ARBA00011353"/>
    </source>
</evidence>
<sequence length="55" mass="6219">MRTQGEMDGEPMKDGVIDGVLHYLVRWKPTLVPEHEIDAPKLVRDFEAMVQGAVI</sequence>
<organism evidence="2 3">
    <name type="scientific">Stachybotrys elegans</name>
    <dbReference type="NCBI Taxonomy" id="80388"/>
    <lineage>
        <taxon>Eukaryota</taxon>
        <taxon>Fungi</taxon>
        <taxon>Dikarya</taxon>
        <taxon>Ascomycota</taxon>
        <taxon>Pezizomycotina</taxon>
        <taxon>Sordariomycetes</taxon>
        <taxon>Hypocreomycetidae</taxon>
        <taxon>Hypocreales</taxon>
        <taxon>Stachybotryaceae</taxon>
        <taxon>Stachybotrys</taxon>
    </lineage>
</organism>
<dbReference type="Proteomes" id="UP000813444">
    <property type="component" value="Unassembled WGS sequence"/>
</dbReference>
<comment type="caution">
    <text evidence="2">The sequence shown here is derived from an EMBL/GenBank/DDBJ whole genome shotgun (WGS) entry which is preliminary data.</text>
</comment>
<dbReference type="CDD" id="cd00024">
    <property type="entry name" value="CD_CSD"/>
    <property type="match status" value="1"/>
</dbReference>
<evidence type="ECO:0008006" key="4">
    <source>
        <dbReference type="Google" id="ProtNLM"/>
    </source>
</evidence>
<dbReference type="EMBL" id="JAGPNK010000014">
    <property type="protein sequence ID" value="KAH7308934.1"/>
    <property type="molecule type" value="Genomic_DNA"/>
</dbReference>